<dbReference type="HOGENOM" id="CLU_007383_1_7_0"/>
<dbReference type="Proteomes" id="UP000032809">
    <property type="component" value="Chromosome I"/>
</dbReference>
<dbReference type="KEGG" id="dtn:DTL3_1014"/>
<protein>
    <submittedName>
        <fullName evidence="3">NAD dependent epimerase</fullName>
    </submittedName>
</protein>
<evidence type="ECO:0000313" key="3">
    <source>
        <dbReference type="EMBL" id="CEP78318.1"/>
    </source>
</evidence>
<dbReference type="Gene3D" id="3.40.50.720">
    <property type="entry name" value="NAD(P)-binding Rossmann-like Domain"/>
    <property type="match status" value="1"/>
</dbReference>
<organism evidence="3 4">
    <name type="scientific">Defluviitoga tunisiensis</name>
    <dbReference type="NCBI Taxonomy" id="1006576"/>
    <lineage>
        <taxon>Bacteria</taxon>
        <taxon>Thermotogati</taxon>
        <taxon>Thermotogota</taxon>
        <taxon>Thermotogae</taxon>
        <taxon>Petrotogales</taxon>
        <taxon>Petrotogaceae</taxon>
        <taxon>Defluviitoga</taxon>
    </lineage>
</organism>
<reference evidence="4" key="1">
    <citation type="submission" date="2014-11" db="EMBL/GenBank/DDBJ databases">
        <authorList>
            <person name="Wibberg D."/>
        </authorList>
    </citation>
    <scope>NUCLEOTIDE SEQUENCE [LARGE SCALE GENOMIC DNA]</scope>
    <source>
        <strain evidence="4">L3</strain>
    </source>
</reference>
<name>A0A0C7NYK8_DEFTU</name>
<dbReference type="InterPro" id="IPR036291">
    <property type="entry name" value="NAD(P)-bd_dom_sf"/>
</dbReference>
<feature type="domain" description="NAD-dependent epimerase/dehydratase" evidence="2">
    <location>
        <begin position="3"/>
        <end position="228"/>
    </location>
</feature>
<dbReference type="InterPro" id="IPR001509">
    <property type="entry name" value="Epimerase_deHydtase"/>
</dbReference>
<dbReference type="STRING" id="1006576.DTL3_1014"/>
<dbReference type="PANTHER" id="PTHR43000">
    <property type="entry name" value="DTDP-D-GLUCOSE 4,6-DEHYDRATASE-RELATED"/>
    <property type="match status" value="1"/>
</dbReference>
<comment type="similarity">
    <text evidence="1">Belongs to the NAD(P)-dependent epimerase/dehydratase family.</text>
</comment>
<sequence>MKIAITGATGFIGSYLIEGLKGKYELVGITRDASKCISKSEVNYKLSDYSKESLMDALLGCEAVVHLAAIRPLKGQESDYLIYNKNVELTSNIFESCRNVGISNIVFASSRSVYNPRCNNIPFKTSDKIEYTLNLYGLSKYFCEKLALYYNHYYGMDIKSLRLAQVLGVGEKEGVMVTEFIKRAMSKEPLIVYGEGKGKRHYVYVKDIVSAVEKALLNQSEEKIFNIAMENNISHRAFAELVNLVFDNINNIVFAKELKEDTDEYLMDITHTKKYLNWFPSYDMYHALLDMRKILENEMGYDL</sequence>
<dbReference type="Pfam" id="PF01370">
    <property type="entry name" value="Epimerase"/>
    <property type="match status" value="1"/>
</dbReference>
<proteinExistence type="inferred from homology"/>
<evidence type="ECO:0000256" key="1">
    <source>
        <dbReference type="ARBA" id="ARBA00007637"/>
    </source>
</evidence>
<dbReference type="EMBL" id="LN824141">
    <property type="protein sequence ID" value="CEP78318.1"/>
    <property type="molecule type" value="Genomic_DNA"/>
</dbReference>
<dbReference type="CDD" id="cd08946">
    <property type="entry name" value="SDR_e"/>
    <property type="match status" value="1"/>
</dbReference>
<dbReference type="SUPFAM" id="SSF51735">
    <property type="entry name" value="NAD(P)-binding Rossmann-fold domains"/>
    <property type="match status" value="1"/>
</dbReference>
<keyword evidence="4" id="KW-1185">Reference proteome</keyword>
<accession>A0A0C7NYK8</accession>
<evidence type="ECO:0000259" key="2">
    <source>
        <dbReference type="Pfam" id="PF01370"/>
    </source>
</evidence>
<dbReference type="AlphaFoldDB" id="A0A0C7NYK8"/>
<gene>
    <name evidence="3" type="ORF">DTL3_1014</name>
</gene>
<evidence type="ECO:0000313" key="4">
    <source>
        <dbReference type="Proteomes" id="UP000032809"/>
    </source>
</evidence>